<gene>
    <name evidence="2" type="ORF">SEVIR_4G193400v2</name>
</gene>
<accession>A0A4U6UZA6</accession>
<dbReference type="AlphaFoldDB" id="A0A4U6UZA6"/>
<sequence>MDRLLLSRPPFPVPTHAAAGADGDLLELDGSASSPRSRRTRARRINTLWVGAPPDPKKWAEKEARQWRTDERNERGGGREESRTGRQTVVVEEHRQRTGGDGAWRLGAPARAEAPASKRASEGRERGRDGREACRGRTGGDRAYDRPEGFSCQAELALRAEEAAQAWPDDLFIWPGQPTNTTGHAVLVPGPALAAAAGSSCPRRAAAAGLPQTVGPRRRRRRRPAPRVGLWRRRPAPRVDPWRQPAPRVGPWQRRLPPLAASSSGGWPPAQLAPYGVHGGHCPKQAGRSGGRWEDPGGWDPGDGWTVDGQMGKIERIS</sequence>
<feature type="compositionally biased region" description="Low complexity" evidence="1">
    <location>
        <begin position="17"/>
        <end position="35"/>
    </location>
</feature>
<proteinExistence type="predicted"/>
<dbReference type="Gramene" id="TKW20965">
    <property type="protein sequence ID" value="TKW20965"/>
    <property type="gene ID" value="SEVIR_4G193400v2"/>
</dbReference>
<reference evidence="2" key="1">
    <citation type="submission" date="2019-03" db="EMBL/GenBank/DDBJ databases">
        <title>WGS assembly of Setaria viridis.</title>
        <authorList>
            <person name="Huang P."/>
            <person name="Jenkins J."/>
            <person name="Grimwood J."/>
            <person name="Barry K."/>
            <person name="Healey A."/>
            <person name="Mamidi S."/>
            <person name="Sreedasyam A."/>
            <person name="Shu S."/>
            <person name="Feldman M."/>
            <person name="Wu J."/>
            <person name="Yu Y."/>
            <person name="Chen C."/>
            <person name="Johnson J."/>
            <person name="Rokhsar D."/>
            <person name="Baxter I."/>
            <person name="Schmutz J."/>
            <person name="Brutnell T."/>
            <person name="Kellogg E."/>
        </authorList>
    </citation>
    <scope>NUCLEOTIDE SEQUENCE [LARGE SCALE GENOMIC DNA]</scope>
</reference>
<dbReference type="EMBL" id="CM016555">
    <property type="protein sequence ID" value="TKW20965.1"/>
    <property type="molecule type" value="Genomic_DNA"/>
</dbReference>
<feature type="region of interest" description="Disordered" evidence="1">
    <location>
        <begin position="1"/>
        <end position="147"/>
    </location>
</feature>
<evidence type="ECO:0000313" key="3">
    <source>
        <dbReference type="Proteomes" id="UP000298652"/>
    </source>
</evidence>
<evidence type="ECO:0000313" key="2">
    <source>
        <dbReference type="EMBL" id="TKW20965.1"/>
    </source>
</evidence>
<name>A0A4U6UZA6_SETVI</name>
<feature type="compositionally biased region" description="Basic and acidic residues" evidence="1">
    <location>
        <begin position="55"/>
        <end position="84"/>
    </location>
</feature>
<feature type="region of interest" description="Disordered" evidence="1">
    <location>
        <begin position="206"/>
        <end position="227"/>
    </location>
</feature>
<dbReference type="Proteomes" id="UP000298652">
    <property type="component" value="Chromosome 4"/>
</dbReference>
<feature type="compositionally biased region" description="Basic residues" evidence="1">
    <location>
        <begin position="216"/>
        <end position="227"/>
    </location>
</feature>
<feature type="compositionally biased region" description="Low complexity" evidence="1">
    <location>
        <begin position="296"/>
        <end position="309"/>
    </location>
</feature>
<evidence type="ECO:0000256" key="1">
    <source>
        <dbReference type="SAM" id="MobiDB-lite"/>
    </source>
</evidence>
<protein>
    <submittedName>
        <fullName evidence="2">Uncharacterized protein</fullName>
    </submittedName>
</protein>
<feature type="compositionally biased region" description="Basic and acidic residues" evidence="1">
    <location>
        <begin position="119"/>
        <end position="147"/>
    </location>
</feature>
<keyword evidence="3" id="KW-1185">Reference proteome</keyword>
<organism evidence="2 3">
    <name type="scientific">Setaria viridis</name>
    <name type="common">Green bristlegrass</name>
    <name type="synonym">Setaria italica subsp. viridis</name>
    <dbReference type="NCBI Taxonomy" id="4556"/>
    <lineage>
        <taxon>Eukaryota</taxon>
        <taxon>Viridiplantae</taxon>
        <taxon>Streptophyta</taxon>
        <taxon>Embryophyta</taxon>
        <taxon>Tracheophyta</taxon>
        <taxon>Spermatophyta</taxon>
        <taxon>Magnoliopsida</taxon>
        <taxon>Liliopsida</taxon>
        <taxon>Poales</taxon>
        <taxon>Poaceae</taxon>
        <taxon>PACMAD clade</taxon>
        <taxon>Panicoideae</taxon>
        <taxon>Panicodae</taxon>
        <taxon>Paniceae</taxon>
        <taxon>Cenchrinae</taxon>
        <taxon>Setaria</taxon>
    </lineage>
</organism>
<feature type="region of interest" description="Disordered" evidence="1">
    <location>
        <begin position="281"/>
        <end position="318"/>
    </location>
</feature>